<dbReference type="InterPro" id="IPR013249">
    <property type="entry name" value="RNA_pol_sigma70_r4_t2"/>
</dbReference>
<dbReference type="InterPro" id="IPR014284">
    <property type="entry name" value="RNA_pol_sigma-70_dom"/>
</dbReference>
<dbReference type="Proteomes" id="UP000034607">
    <property type="component" value="Unassembled WGS sequence"/>
</dbReference>
<evidence type="ECO:0000313" key="7">
    <source>
        <dbReference type="EMBL" id="KKU56320.1"/>
    </source>
</evidence>
<comment type="similarity">
    <text evidence="1">Belongs to the sigma-70 factor family. ECF subfamily.</text>
</comment>
<feature type="domain" description="RNA polymerase sigma-70 region 2" evidence="5">
    <location>
        <begin position="27"/>
        <end position="91"/>
    </location>
</feature>
<feature type="domain" description="RNA polymerase sigma factor 70 region 4 type 2" evidence="6">
    <location>
        <begin position="124"/>
        <end position="171"/>
    </location>
</feature>
<dbReference type="AlphaFoldDB" id="A0A0G1UF39"/>
<sequence>MADFTKVTDEELVAKVRTKDKELYVHIVERYQAKLMRYVKYLINDENKAADVVQGTFIKAFMNLNGFDTKKKFSSWLYRIAHNEAINVVKKYHKEVPLDPDFDTPAKDNIEEEFDKNEIVQKTHSCLDQMPIIYSEPLALYYLDEKSYEEISDILRIPIGTVGTRINRAKLLMKRICQSKS</sequence>
<protein>
    <submittedName>
        <fullName evidence="7">RNA polymerase, sigma-24 subunit, ECF subfamily</fullName>
    </submittedName>
</protein>
<dbReference type="Gene3D" id="1.10.10.10">
    <property type="entry name" value="Winged helix-like DNA-binding domain superfamily/Winged helix DNA-binding domain"/>
    <property type="match status" value="1"/>
</dbReference>
<accession>A0A0G1UF39</accession>
<evidence type="ECO:0000256" key="4">
    <source>
        <dbReference type="ARBA" id="ARBA00023163"/>
    </source>
</evidence>
<dbReference type="PANTHER" id="PTHR43133:SF51">
    <property type="entry name" value="RNA POLYMERASE SIGMA FACTOR"/>
    <property type="match status" value="1"/>
</dbReference>
<dbReference type="NCBIfam" id="TIGR02937">
    <property type="entry name" value="sigma70-ECF"/>
    <property type="match status" value="1"/>
</dbReference>
<keyword evidence="2" id="KW-0805">Transcription regulation</keyword>
<dbReference type="PANTHER" id="PTHR43133">
    <property type="entry name" value="RNA POLYMERASE ECF-TYPE SIGMA FACTO"/>
    <property type="match status" value="1"/>
</dbReference>
<keyword evidence="4" id="KW-0804">Transcription</keyword>
<dbReference type="Pfam" id="PF04542">
    <property type="entry name" value="Sigma70_r2"/>
    <property type="match status" value="1"/>
</dbReference>
<dbReference type="Pfam" id="PF08281">
    <property type="entry name" value="Sigma70_r4_2"/>
    <property type="match status" value="1"/>
</dbReference>
<evidence type="ECO:0000256" key="2">
    <source>
        <dbReference type="ARBA" id="ARBA00023015"/>
    </source>
</evidence>
<evidence type="ECO:0000313" key="8">
    <source>
        <dbReference type="Proteomes" id="UP000034607"/>
    </source>
</evidence>
<dbReference type="SUPFAM" id="SSF88659">
    <property type="entry name" value="Sigma3 and sigma4 domains of RNA polymerase sigma factors"/>
    <property type="match status" value="1"/>
</dbReference>
<dbReference type="InterPro" id="IPR007627">
    <property type="entry name" value="RNA_pol_sigma70_r2"/>
</dbReference>
<evidence type="ECO:0000256" key="1">
    <source>
        <dbReference type="ARBA" id="ARBA00010641"/>
    </source>
</evidence>
<dbReference type="EMBL" id="LCNM01000010">
    <property type="protein sequence ID" value="KKU56320.1"/>
    <property type="molecule type" value="Genomic_DNA"/>
</dbReference>
<dbReference type="InterPro" id="IPR013324">
    <property type="entry name" value="RNA_pol_sigma_r3/r4-like"/>
</dbReference>
<name>A0A0G1UF39_9BACT</name>
<dbReference type="CDD" id="cd06171">
    <property type="entry name" value="Sigma70_r4"/>
    <property type="match status" value="1"/>
</dbReference>
<evidence type="ECO:0000259" key="6">
    <source>
        <dbReference type="Pfam" id="PF08281"/>
    </source>
</evidence>
<dbReference type="InterPro" id="IPR039425">
    <property type="entry name" value="RNA_pol_sigma-70-like"/>
</dbReference>
<keyword evidence="3" id="KW-0731">Sigma factor</keyword>
<gene>
    <name evidence="7" type="ORF">UX78_C0010G0038</name>
</gene>
<evidence type="ECO:0000256" key="3">
    <source>
        <dbReference type="ARBA" id="ARBA00023082"/>
    </source>
</evidence>
<reference evidence="7 8" key="1">
    <citation type="journal article" date="2015" name="Nature">
        <title>rRNA introns, odd ribosomes, and small enigmatic genomes across a large radiation of phyla.</title>
        <authorList>
            <person name="Brown C.T."/>
            <person name="Hug L.A."/>
            <person name="Thomas B.C."/>
            <person name="Sharon I."/>
            <person name="Castelle C.J."/>
            <person name="Singh A."/>
            <person name="Wilkins M.J."/>
            <person name="Williams K.H."/>
            <person name="Banfield J.F."/>
        </authorList>
    </citation>
    <scope>NUCLEOTIDE SEQUENCE [LARGE SCALE GENOMIC DNA]</scope>
</reference>
<dbReference type="InterPro" id="IPR036388">
    <property type="entry name" value="WH-like_DNA-bd_sf"/>
</dbReference>
<dbReference type="GO" id="GO:0006352">
    <property type="term" value="P:DNA-templated transcription initiation"/>
    <property type="evidence" value="ECO:0007669"/>
    <property type="project" value="InterPro"/>
</dbReference>
<dbReference type="GO" id="GO:0003677">
    <property type="term" value="F:DNA binding"/>
    <property type="evidence" value="ECO:0007669"/>
    <property type="project" value="InterPro"/>
</dbReference>
<organism evidence="7 8">
    <name type="scientific">Candidatus Amesbacteria bacterium GW2011_GWA2_47_11</name>
    <dbReference type="NCBI Taxonomy" id="1618357"/>
    <lineage>
        <taxon>Bacteria</taxon>
        <taxon>Candidatus Amesiibacteriota</taxon>
    </lineage>
</organism>
<dbReference type="SUPFAM" id="SSF88946">
    <property type="entry name" value="Sigma2 domain of RNA polymerase sigma factors"/>
    <property type="match status" value="1"/>
</dbReference>
<dbReference type="GO" id="GO:0016987">
    <property type="term" value="F:sigma factor activity"/>
    <property type="evidence" value="ECO:0007669"/>
    <property type="project" value="UniProtKB-KW"/>
</dbReference>
<proteinExistence type="inferred from homology"/>
<comment type="caution">
    <text evidence="7">The sequence shown here is derived from an EMBL/GenBank/DDBJ whole genome shotgun (WGS) entry which is preliminary data.</text>
</comment>
<dbReference type="Gene3D" id="1.10.1740.10">
    <property type="match status" value="1"/>
</dbReference>
<evidence type="ECO:0000259" key="5">
    <source>
        <dbReference type="Pfam" id="PF04542"/>
    </source>
</evidence>
<dbReference type="InterPro" id="IPR013325">
    <property type="entry name" value="RNA_pol_sigma_r2"/>
</dbReference>